<evidence type="ECO:0000313" key="3">
    <source>
        <dbReference type="Proteomes" id="UP001342631"/>
    </source>
</evidence>
<sequence>MLTQVMEGLSAAGEGALHAASARPMPRQTPRRLRAKAGMEERSGTESRITPGMGAARQMPAVNSPC</sequence>
<gene>
    <name evidence="2" type="ORF">ASNO1_00550</name>
</gene>
<name>A0ABQ6QI87_9BACT</name>
<comment type="caution">
    <text evidence="2">The sequence shown here is derived from an EMBL/GenBank/DDBJ whole genome shotgun (WGS) entry which is preliminary data.</text>
</comment>
<evidence type="ECO:0000313" key="2">
    <source>
        <dbReference type="EMBL" id="GMU03803.1"/>
    </source>
</evidence>
<feature type="region of interest" description="Disordered" evidence="1">
    <location>
        <begin position="1"/>
        <end position="66"/>
    </location>
</feature>
<reference evidence="2 3" key="1">
    <citation type="journal article" date="2024" name="Arch. Microbiol.">
        <title>Corallococcus caeni sp. nov., a novel myxobacterium isolated from activated sludge.</title>
        <authorList>
            <person name="Tomita S."/>
            <person name="Nakai R."/>
            <person name="Kuroda K."/>
            <person name="Kurashita H."/>
            <person name="Hatamoto M."/>
            <person name="Yamaguchi T."/>
            <person name="Narihiro T."/>
        </authorList>
    </citation>
    <scope>NUCLEOTIDE SEQUENCE [LARGE SCALE GENOMIC DNA]</scope>
    <source>
        <strain evidence="2 3">NO1</strain>
    </source>
</reference>
<evidence type="ECO:0000256" key="1">
    <source>
        <dbReference type="SAM" id="MobiDB-lite"/>
    </source>
</evidence>
<keyword evidence="3" id="KW-1185">Reference proteome</keyword>
<protein>
    <submittedName>
        <fullName evidence="2">Uncharacterized protein</fullName>
    </submittedName>
</protein>
<proteinExistence type="predicted"/>
<organism evidence="2 3">
    <name type="scientific">Corallococcus caeni</name>
    <dbReference type="NCBI Taxonomy" id="3082388"/>
    <lineage>
        <taxon>Bacteria</taxon>
        <taxon>Pseudomonadati</taxon>
        <taxon>Myxococcota</taxon>
        <taxon>Myxococcia</taxon>
        <taxon>Myxococcales</taxon>
        <taxon>Cystobacterineae</taxon>
        <taxon>Myxococcaceae</taxon>
        <taxon>Corallococcus</taxon>
    </lineage>
</organism>
<dbReference type="Proteomes" id="UP001342631">
    <property type="component" value="Unassembled WGS sequence"/>
</dbReference>
<accession>A0ABQ6QI87</accession>
<feature type="compositionally biased region" description="Low complexity" evidence="1">
    <location>
        <begin position="7"/>
        <end position="22"/>
    </location>
</feature>
<dbReference type="EMBL" id="BTTX01000001">
    <property type="protein sequence ID" value="GMU03803.1"/>
    <property type="molecule type" value="Genomic_DNA"/>
</dbReference>